<accession>A0ACA9MM29</accession>
<keyword evidence="2" id="KW-1185">Reference proteome</keyword>
<name>A0ACA9MM29_9GLOM</name>
<evidence type="ECO:0000313" key="1">
    <source>
        <dbReference type="EMBL" id="CAG8601337.1"/>
    </source>
</evidence>
<dbReference type="EMBL" id="CAJVQC010009169">
    <property type="protein sequence ID" value="CAG8601337.1"/>
    <property type="molecule type" value="Genomic_DNA"/>
</dbReference>
<organism evidence="1 2">
    <name type="scientific">Racocetra persica</name>
    <dbReference type="NCBI Taxonomy" id="160502"/>
    <lineage>
        <taxon>Eukaryota</taxon>
        <taxon>Fungi</taxon>
        <taxon>Fungi incertae sedis</taxon>
        <taxon>Mucoromycota</taxon>
        <taxon>Glomeromycotina</taxon>
        <taxon>Glomeromycetes</taxon>
        <taxon>Diversisporales</taxon>
        <taxon>Gigasporaceae</taxon>
        <taxon>Racocetra</taxon>
    </lineage>
</organism>
<protein>
    <submittedName>
        <fullName evidence="1">8321_t:CDS:1</fullName>
    </submittedName>
</protein>
<reference evidence="1" key="1">
    <citation type="submission" date="2021-06" db="EMBL/GenBank/DDBJ databases">
        <authorList>
            <person name="Kallberg Y."/>
            <person name="Tangrot J."/>
            <person name="Rosling A."/>
        </authorList>
    </citation>
    <scope>NUCLEOTIDE SEQUENCE</scope>
    <source>
        <strain evidence="1">MA461A</strain>
    </source>
</reference>
<evidence type="ECO:0000313" key="2">
    <source>
        <dbReference type="Proteomes" id="UP000789920"/>
    </source>
</evidence>
<comment type="caution">
    <text evidence="1">The sequence shown here is derived from an EMBL/GenBank/DDBJ whole genome shotgun (WGS) entry which is preliminary data.</text>
</comment>
<sequence>MSNKYTQLELDLISTETNLQPLIPSISSSSSVSKKQKVHSKLFSEHLFLEEDLSPEHSNTKTHPSRTKAAGLKDVNLILDVKTWWNSTHNMLA</sequence>
<proteinExistence type="predicted"/>
<dbReference type="Proteomes" id="UP000789920">
    <property type="component" value="Unassembled WGS sequence"/>
</dbReference>
<gene>
    <name evidence="1" type="ORF">RPERSI_LOCUS5933</name>
</gene>